<evidence type="ECO:0000313" key="2">
    <source>
        <dbReference type="Proteomes" id="UP000016930"/>
    </source>
</evidence>
<dbReference type="Proteomes" id="UP000016930">
    <property type="component" value="Unassembled WGS sequence"/>
</dbReference>
<evidence type="ECO:0000313" key="1">
    <source>
        <dbReference type="EMBL" id="EMD37649.1"/>
    </source>
</evidence>
<gene>
    <name evidence="1" type="ORF">CERSUDRAFT_114296</name>
</gene>
<protein>
    <submittedName>
        <fullName evidence="1">Uncharacterized protein</fullName>
    </submittedName>
</protein>
<dbReference type="AlphaFoldDB" id="M2PMM0"/>
<sequence length="215" mass="23170">MTDLFAAVRHHPELEGTLVTRRAAVAAEALVRAFRVLGGDAGGTELVRLAAGVSDVDFGAHSMSESASMTGSGRVSMGLGEEWESVRWEATAGVGTEMNPPLDLRVNIEPPEDTQSQRRFAESLATTTELVPAVPKSAAVWDVSEIDIARVFPRIVTHRLRVRDGPADEILGGVIFPAVSTALGASMRNKEEEVDGHEYERRTVKEILVNILADV</sequence>
<dbReference type="STRING" id="914234.M2PMM0"/>
<dbReference type="HOGENOM" id="CLU_1283124_0_0_1"/>
<dbReference type="OrthoDB" id="5582146at2759"/>
<reference evidence="1 2" key="1">
    <citation type="journal article" date="2012" name="Proc. Natl. Acad. Sci. U.S.A.">
        <title>Comparative genomics of Ceriporiopsis subvermispora and Phanerochaete chrysosporium provide insight into selective ligninolysis.</title>
        <authorList>
            <person name="Fernandez-Fueyo E."/>
            <person name="Ruiz-Duenas F.J."/>
            <person name="Ferreira P."/>
            <person name="Floudas D."/>
            <person name="Hibbett D.S."/>
            <person name="Canessa P."/>
            <person name="Larrondo L.F."/>
            <person name="James T.Y."/>
            <person name="Seelenfreund D."/>
            <person name="Lobos S."/>
            <person name="Polanco R."/>
            <person name="Tello M."/>
            <person name="Honda Y."/>
            <person name="Watanabe T."/>
            <person name="Watanabe T."/>
            <person name="Ryu J.S."/>
            <person name="Kubicek C.P."/>
            <person name="Schmoll M."/>
            <person name="Gaskell J."/>
            <person name="Hammel K.E."/>
            <person name="St John F.J."/>
            <person name="Vanden Wymelenberg A."/>
            <person name="Sabat G."/>
            <person name="Splinter BonDurant S."/>
            <person name="Syed K."/>
            <person name="Yadav J.S."/>
            <person name="Doddapaneni H."/>
            <person name="Subramanian V."/>
            <person name="Lavin J.L."/>
            <person name="Oguiza J.A."/>
            <person name="Perez G."/>
            <person name="Pisabarro A.G."/>
            <person name="Ramirez L."/>
            <person name="Santoyo F."/>
            <person name="Master E."/>
            <person name="Coutinho P.M."/>
            <person name="Henrissat B."/>
            <person name="Lombard V."/>
            <person name="Magnuson J.K."/>
            <person name="Kuees U."/>
            <person name="Hori C."/>
            <person name="Igarashi K."/>
            <person name="Samejima M."/>
            <person name="Held B.W."/>
            <person name="Barry K.W."/>
            <person name="LaButti K.M."/>
            <person name="Lapidus A."/>
            <person name="Lindquist E.A."/>
            <person name="Lucas S.M."/>
            <person name="Riley R."/>
            <person name="Salamov A.A."/>
            <person name="Hoffmeister D."/>
            <person name="Schwenk D."/>
            <person name="Hadar Y."/>
            <person name="Yarden O."/>
            <person name="de Vries R.P."/>
            <person name="Wiebenga A."/>
            <person name="Stenlid J."/>
            <person name="Eastwood D."/>
            <person name="Grigoriev I.V."/>
            <person name="Berka R.M."/>
            <person name="Blanchette R.A."/>
            <person name="Kersten P."/>
            <person name="Martinez A.T."/>
            <person name="Vicuna R."/>
            <person name="Cullen D."/>
        </authorList>
    </citation>
    <scope>NUCLEOTIDE SEQUENCE [LARGE SCALE GENOMIC DNA]</scope>
    <source>
        <strain evidence="1 2">B</strain>
    </source>
</reference>
<keyword evidence="2" id="KW-1185">Reference proteome</keyword>
<name>M2PMM0_CERS8</name>
<accession>M2PMM0</accession>
<dbReference type="EMBL" id="KB445796">
    <property type="protein sequence ID" value="EMD37649.1"/>
    <property type="molecule type" value="Genomic_DNA"/>
</dbReference>
<proteinExistence type="predicted"/>
<organism evidence="1 2">
    <name type="scientific">Ceriporiopsis subvermispora (strain B)</name>
    <name type="common">White-rot fungus</name>
    <name type="synonym">Gelatoporia subvermispora</name>
    <dbReference type="NCBI Taxonomy" id="914234"/>
    <lineage>
        <taxon>Eukaryota</taxon>
        <taxon>Fungi</taxon>
        <taxon>Dikarya</taxon>
        <taxon>Basidiomycota</taxon>
        <taxon>Agaricomycotina</taxon>
        <taxon>Agaricomycetes</taxon>
        <taxon>Polyporales</taxon>
        <taxon>Gelatoporiaceae</taxon>
        <taxon>Gelatoporia</taxon>
    </lineage>
</organism>